<reference evidence="1" key="1">
    <citation type="journal article" date="2021" name="New Phytol.">
        <title>Evolutionary innovations through gain and loss of genes in the ectomycorrhizal Boletales.</title>
        <authorList>
            <person name="Wu G."/>
            <person name="Miyauchi S."/>
            <person name="Morin E."/>
            <person name="Kuo A."/>
            <person name="Drula E."/>
            <person name="Varga T."/>
            <person name="Kohler A."/>
            <person name="Feng B."/>
            <person name="Cao Y."/>
            <person name="Lipzen A."/>
            <person name="Daum C."/>
            <person name="Hundley H."/>
            <person name="Pangilinan J."/>
            <person name="Johnson J."/>
            <person name="Barry K."/>
            <person name="LaButti K."/>
            <person name="Ng V."/>
            <person name="Ahrendt S."/>
            <person name="Min B."/>
            <person name="Choi I.G."/>
            <person name="Park H."/>
            <person name="Plett J.M."/>
            <person name="Magnuson J."/>
            <person name="Spatafora J.W."/>
            <person name="Nagy L.G."/>
            <person name="Henrissat B."/>
            <person name="Grigoriev I.V."/>
            <person name="Yang Z.L."/>
            <person name="Xu J."/>
            <person name="Martin F.M."/>
        </authorList>
    </citation>
    <scope>NUCLEOTIDE SEQUENCE</scope>
    <source>
        <strain evidence="1">ATCC 28755</strain>
    </source>
</reference>
<gene>
    <name evidence="1" type="ORF">BJ138DRAFT_1020410</name>
</gene>
<accession>A0ACB7ZRT7</accession>
<name>A0ACB7ZRT7_9AGAM</name>
<evidence type="ECO:0000313" key="1">
    <source>
        <dbReference type="EMBL" id="KAH7903567.1"/>
    </source>
</evidence>
<proteinExistence type="predicted"/>
<comment type="caution">
    <text evidence="1">The sequence shown here is derived from an EMBL/GenBank/DDBJ whole genome shotgun (WGS) entry which is preliminary data.</text>
</comment>
<sequence>MGDNENENEPDGEENEGENENENDDPESDPDADSETDRATTLHLEAQARRYLAAQTHTIVIPSYSAWFSMPGIHAIERRALPEFFNARHRSKTPAVYKDYRDFMVNTYRLRPAEYLTVTACRRNLAGDVCAIMRVHAFLEQWGLINYQIDPEARPAALAPPFTGHFRVILDTPRGLQSLHPGTRPPAAQSQPQASTPAKPSTPTPASLALRSSIYQTTSKSSRPLSPASASALLHAHTHTHSARGNMSYQCDTCGTDCTAARYHSLKVRDFELCSACYLDGRFPSTMFSGDFVRLVAAPPGVNHASGGSGSAGGEEEWTDQELLLLLEGIEMYDDDWNQIEDHVGTRTAQQCIRKFLELPIEDPYIAGEADGVVDGKSANGAEGAMGPLRFGRIPFEQADNPVMSVVAFLAGVVGGGVAAEAAKTALRELVKGEEGLEEKEKEDGAEGGKEGTEGEGENEEEKEKEKGEAEGEGKEEDKMNEDAGGRGGSTPGPTNGMSIDEPFPPNPAATTTSSPLPASLLHRAASLALTSSAHAASRLITAQSTQIHTALGTLISLTLKKLELKMSAFEELECVLEEERRALEGARVGLVREREGLKRVLEGVRGEIGKLGTAGNGTGASGSAGGSGTINPALLAGMVAQAQANMGATGQGTVVSEVGMGSGMEGEGGPVPDGSFGQLG</sequence>
<evidence type="ECO:0000313" key="2">
    <source>
        <dbReference type="Proteomes" id="UP000790377"/>
    </source>
</evidence>
<dbReference type="EMBL" id="MU268885">
    <property type="protein sequence ID" value="KAH7903567.1"/>
    <property type="molecule type" value="Genomic_DNA"/>
</dbReference>
<organism evidence="1 2">
    <name type="scientific">Hygrophoropsis aurantiaca</name>
    <dbReference type="NCBI Taxonomy" id="72124"/>
    <lineage>
        <taxon>Eukaryota</taxon>
        <taxon>Fungi</taxon>
        <taxon>Dikarya</taxon>
        <taxon>Basidiomycota</taxon>
        <taxon>Agaricomycotina</taxon>
        <taxon>Agaricomycetes</taxon>
        <taxon>Agaricomycetidae</taxon>
        <taxon>Boletales</taxon>
        <taxon>Coniophorineae</taxon>
        <taxon>Hygrophoropsidaceae</taxon>
        <taxon>Hygrophoropsis</taxon>
    </lineage>
</organism>
<dbReference type="Proteomes" id="UP000790377">
    <property type="component" value="Unassembled WGS sequence"/>
</dbReference>
<protein>
    <submittedName>
        <fullName evidence="1">SWIRM domain-containing protein</fullName>
    </submittedName>
</protein>
<keyword evidence="2" id="KW-1185">Reference proteome</keyword>